<feature type="transmembrane region" description="Helical" evidence="1">
    <location>
        <begin position="137"/>
        <end position="156"/>
    </location>
</feature>
<sequence length="314" mass="35722">MKTEACGGSADSSVGPSIFMSSAFAGAEPVPRESRTPHSSRDLLVYLTLVALTWGAWQISRLQLFEAGDDVGYWLGVAGGVMMVLLFSYPLRKRFRFAQSWGKAKWWFLVHMLLGVGGPILILVHSTFEVRSMNAAAAFYSMIIVALSGVVGRFIYSRINRGLQGEQVDFLALQQRAGLHQREAHSRLRFAPSVERRLMAFGRHEVSLRPGLWMSLRRAFWLPVKQWWTYLACVRELRGPLQDLAAQGAWSQKNQAKRQHLARKLVRRYLNSVVRVAQFTAYERLFSLWHVAHLPFVYLLVISALFHVFAVHAY</sequence>
<keyword evidence="3" id="KW-1185">Reference proteome</keyword>
<feature type="transmembrane region" description="Helical" evidence="1">
    <location>
        <begin position="288"/>
        <end position="310"/>
    </location>
</feature>
<comment type="caution">
    <text evidence="2">The sequence shown here is derived from an EMBL/GenBank/DDBJ whole genome shotgun (WGS) entry which is preliminary data.</text>
</comment>
<proteinExistence type="predicted"/>
<protein>
    <submittedName>
        <fullName evidence="2">Uncharacterized protein</fullName>
    </submittedName>
</protein>
<feature type="transmembrane region" description="Helical" evidence="1">
    <location>
        <begin position="104"/>
        <end position="125"/>
    </location>
</feature>
<dbReference type="AlphaFoldDB" id="A0A7Y8L0N0"/>
<keyword evidence="1" id="KW-1133">Transmembrane helix</keyword>
<gene>
    <name evidence="2" type="ORF">F3K02_24340</name>
</gene>
<dbReference type="EMBL" id="VYGV01000026">
    <property type="protein sequence ID" value="NWF48358.1"/>
    <property type="molecule type" value="Genomic_DNA"/>
</dbReference>
<name>A0A7Y8L0N0_9BURK</name>
<feature type="transmembrane region" description="Helical" evidence="1">
    <location>
        <begin position="71"/>
        <end position="92"/>
    </location>
</feature>
<feature type="transmembrane region" description="Helical" evidence="1">
    <location>
        <begin position="43"/>
        <end position="59"/>
    </location>
</feature>
<keyword evidence="1" id="KW-0812">Transmembrane</keyword>
<accession>A0A7Y8L0N0</accession>
<reference evidence="2 3" key="1">
    <citation type="submission" date="2019-09" db="EMBL/GenBank/DDBJ databases">
        <title>Hydrogenophaga aromatica sp. nov., isolated from a para-xylene-degrading enrichment culture.</title>
        <authorList>
            <person name="Tancsics A."/>
            <person name="Banerjee S."/>
        </authorList>
    </citation>
    <scope>NUCLEOTIDE SEQUENCE [LARGE SCALE GENOMIC DNA]</scope>
    <source>
        <strain evidence="2 3">D2P1</strain>
    </source>
</reference>
<evidence type="ECO:0000256" key="1">
    <source>
        <dbReference type="SAM" id="Phobius"/>
    </source>
</evidence>
<keyword evidence="1" id="KW-0472">Membrane</keyword>
<dbReference type="Proteomes" id="UP000545507">
    <property type="component" value="Unassembled WGS sequence"/>
</dbReference>
<organism evidence="2 3">
    <name type="scientific">Hydrogenophaga aromaticivorans</name>
    <dbReference type="NCBI Taxonomy" id="2610898"/>
    <lineage>
        <taxon>Bacteria</taxon>
        <taxon>Pseudomonadati</taxon>
        <taxon>Pseudomonadota</taxon>
        <taxon>Betaproteobacteria</taxon>
        <taxon>Burkholderiales</taxon>
        <taxon>Comamonadaceae</taxon>
        <taxon>Hydrogenophaga</taxon>
    </lineage>
</organism>
<evidence type="ECO:0000313" key="2">
    <source>
        <dbReference type="EMBL" id="NWF48358.1"/>
    </source>
</evidence>
<dbReference type="RefSeq" id="WP_177138946.1">
    <property type="nucleotide sequence ID" value="NZ_VYGV01000026.1"/>
</dbReference>
<evidence type="ECO:0000313" key="3">
    <source>
        <dbReference type="Proteomes" id="UP000545507"/>
    </source>
</evidence>